<dbReference type="PROSITE" id="PS01125">
    <property type="entry name" value="ROK"/>
    <property type="match status" value="1"/>
</dbReference>
<dbReference type="InterPro" id="IPR043129">
    <property type="entry name" value="ATPase_NBD"/>
</dbReference>
<dbReference type="OrthoDB" id="9810372at2"/>
<dbReference type="CDD" id="cd24066">
    <property type="entry name" value="ASKHA_NBD_ROK_EcFRK-like"/>
    <property type="match status" value="1"/>
</dbReference>
<evidence type="ECO:0000313" key="2">
    <source>
        <dbReference type="EMBL" id="SHI72337.1"/>
    </source>
</evidence>
<dbReference type="PANTHER" id="PTHR18964:SF174">
    <property type="entry name" value="D-ALLOSE KINASE-RELATED"/>
    <property type="match status" value="1"/>
</dbReference>
<dbReference type="Pfam" id="PF00480">
    <property type="entry name" value="ROK"/>
    <property type="match status" value="1"/>
</dbReference>
<dbReference type="PANTHER" id="PTHR18964">
    <property type="entry name" value="ROK (REPRESSOR, ORF, KINASE) FAMILY"/>
    <property type="match status" value="1"/>
</dbReference>
<reference evidence="2 3" key="1">
    <citation type="submission" date="2016-11" db="EMBL/GenBank/DDBJ databases">
        <authorList>
            <person name="Jaros S."/>
            <person name="Januszkiewicz K."/>
            <person name="Wedrychowicz H."/>
        </authorList>
    </citation>
    <scope>NUCLEOTIDE SEQUENCE [LARGE SCALE GENOMIC DNA]</scope>
    <source>
        <strain evidence="2 3">CECT 7868</strain>
    </source>
</reference>
<evidence type="ECO:0000256" key="1">
    <source>
        <dbReference type="ARBA" id="ARBA00023277"/>
    </source>
</evidence>
<evidence type="ECO:0000313" key="3">
    <source>
        <dbReference type="Proteomes" id="UP000184608"/>
    </source>
</evidence>
<proteinExistence type="predicted"/>
<dbReference type="EC" id="2.7.1.4" evidence="2"/>
<keyword evidence="3" id="KW-1185">Reference proteome</keyword>
<organism evidence="2 3">
    <name type="scientific">Vibrio aerogenes CECT 7868</name>
    <dbReference type="NCBI Taxonomy" id="1216006"/>
    <lineage>
        <taxon>Bacteria</taxon>
        <taxon>Pseudomonadati</taxon>
        <taxon>Pseudomonadota</taxon>
        <taxon>Gammaproteobacteria</taxon>
        <taxon>Vibrionales</taxon>
        <taxon>Vibrionaceae</taxon>
        <taxon>Vibrio</taxon>
    </lineage>
</organism>
<dbReference type="Proteomes" id="UP000184608">
    <property type="component" value="Unassembled WGS sequence"/>
</dbReference>
<dbReference type="InterPro" id="IPR000600">
    <property type="entry name" value="ROK"/>
</dbReference>
<sequence>MLIGFDIGGTKTEVCVLDHSGHTQFRHRTPTPQTYDTFVATVADLIVLAEKEAGESCQQVGIGLPGAVSPATGLIKNANCTFLNGHDLQADLAKASGKTIHIANDANCFALSEAVDGAGKDGVVVFGAILGTGCGGGLILNQQVWGGRNAIGGEWGHNPLPGYTEEKDGPVRPCYCGRDNCVEQFISGTGLEKSYRIKTDKTLAAQDIIALMQQGDVVAGECYKQMVDQMGRCFAALINVLDPDVIVLGGGLSNVDELYRDLPQATMPYLFTDVAELCFKKAEYGDSSGIRGAAWLGR</sequence>
<keyword evidence="2" id="KW-0808">Transferase</keyword>
<dbReference type="Gene3D" id="3.30.420.40">
    <property type="match status" value="2"/>
</dbReference>
<accession>A0A1M6DG66</accession>
<dbReference type="EMBL" id="FQXZ01000046">
    <property type="protein sequence ID" value="SHI72337.1"/>
    <property type="molecule type" value="Genomic_DNA"/>
</dbReference>
<protein>
    <submittedName>
        <fullName evidence="2">Fructokinase</fullName>
        <ecNumber evidence="2">2.7.1.4</ecNumber>
    </submittedName>
</protein>
<dbReference type="AlphaFoldDB" id="A0A1M6DG66"/>
<keyword evidence="2" id="KW-0418">Kinase</keyword>
<dbReference type="InterPro" id="IPR049874">
    <property type="entry name" value="ROK_cs"/>
</dbReference>
<dbReference type="STRING" id="1216006.VA7868_04226"/>
<keyword evidence="1" id="KW-0119">Carbohydrate metabolism</keyword>
<dbReference type="SUPFAM" id="SSF53067">
    <property type="entry name" value="Actin-like ATPase domain"/>
    <property type="match status" value="1"/>
</dbReference>
<name>A0A1M6DG66_9VIBR</name>
<gene>
    <name evidence="2" type="primary">mak</name>
    <name evidence="2" type="ORF">VA7868_04226</name>
</gene>
<dbReference type="RefSeq" id="WP_073605817.1">
    <property type="nucleotide sequence ID" value="NZ_FQXZ01000046.1"/>
</dbReference>
<dbReference type="GO" id="GO:0008865">
    <property type="term" value="F:fructokinase activity"/>
    <property type="evidence" value="ECO:0007669"/>
    <property type="project" value="UniProtKB-EC"/>
</dbReference>